<dbReference type="GO" id="GO:0005886">
    <property type="term" value="C:plasma membrane"/>
    <property type="evidence" value="ECO:0007669"/>
    <property type="project" value="UniProtKB-SubCell"/>
</dbReference>
<evidence type="ECO:0000256" key="1">
    <source>
        <dbReference type="ARBA" id="ARBA00004651"/>
    </source>
</evidence>
<keyword evidence="3" id="KW-1003">Cell membrane</keyword>
<gene>
    <name evidence="8" type="ORF">EM6_2317</name>
</gene>
<reference evidence="9" key="1">
    <citation type="journal article" date="2017" name="Biotechnol. Biofuels">
        <title>Evaluation of environmental bacterial communities as a factor affecting the growth of duckweed Lemna minor.</title>
        <authorList>
            <person name="Ishizawa H."/>
            <person name="Kuroda M."/>
            <person name="Morikawa M."/>
            <person name="Ike M."/>
        </authorList>
    </citation>
    <scope>NUCLEOTIDE SEQUENCE [LARGE SCALE GENOMIC DNA]</scope>
    <source>
        <strain evidence="9">M6</strain>
    </source>
</reference>
<keyword evidence="6 7" id="KW-0472">Membrane</keyword>
<dbReference type="PANTHER" id="PTHR33884:SF3">
    <property type="entry name" value="UPF0410 PROTEIN YMGE"/>
    <property type="match status" value="1"/>
</dbReference>
<evidence type="ECO:0000256" key="7">
    <source>
        <dbReference type="SAM" id="Phobius"/>
    </source>
</evidence>
<dbReference type="AlphaFoldDB" id="A0A3G9G6Y6"/>
<evidence type="ECO:0000256" key="5">
    <source>
        <dbReference type="ARBA" id="ARBA00022989"/>
    </source>
</evidence>
<dbReference type="Proteomes" id="UP000278756">
    <property type="component" value="Chromosome 2"/>
</dbReference>
<evidence type="ECO:0008006" key="10">
    <source>
        <dbReference type="Google" id="ProtNLM"/>
    </source>
</evidence>
<dbReference type="Pfam" id="PF04226">
    <property type="entry name" value="Transgly_assoc"/>
    <property type="match status" value="1"/>
</dbReference>
<dbReference type="OrthoDB" id="9815411at2"/>
<proteinExistence type="inferred from homology"/>
<feature type="transmembrane region" description="Helical" evidence="7">
    <location>
        <begin position="6"/>
        <end position="25"/>
    </location>
</feature>
<feature type="transmembrane region" description="Helical" evidence="7">
    <location>
        <begin position="32"/>
        <end position="55"/>
    </location>
</feature>
<name>A0A3G9G6Y6_9CAUL</name>
<keyword evidence="4 7" id="KW-0812">Transmembrane</keyword>
<reference evidence="9" key="2">
    <citation type="journal article" date="2017" name="Plant Physiol. Biochem.">
        <title>Differential oxidative and antioxidative response of duckweed Lemna minor toward plant growth promoting/inhibiting bacteria.</title>
        <authorList>
            <person name="Ishizawa H."/>
            <person name="Kuroda M."/>
            <person name="Morikawa M."/>
            <person name="Ike M."/>
        </authorList>
    </citation>
    <scope>NUCLEOTIDE SEQUENCE [LARGE SCALE GENOMIC DNA]</scope>
    <source>
        <strain evidence="9">M6</strain>
    </source>
</reference>
<dbReference type="EMBL" id="AP018828">
    <property type="protein sequence ID" value="BBF81715.1"/>
    <property type="molecule type" value="Genomic_DNA"/>
</dbReference>
<evidence type="ECO:0000256" key="6">
    <source>
        <dbReference type="ARBA" id="ARBA00023136"/>
    </source>
</evidence>
<evidence type="ECO:0000256" key="2">
    <source>
        <dbReference type="ARBA" id="ARBA00011006"/>
    </source>
</evidence>
<organism evidence="8 9">
    <name type="scientific">Asticcacaulis excentricus</name>
    <dbReference type="NCBI Taxonomy" id="78587"/>
    <lineage>
        <taxon>Bacteria</taxon>
        <taxon>Pseudomonadati</taxon>
        <taxon>Pseudomonadota</taxon>
        <taxon>Alphaproteobacteria</taxon>
        <taxon>Caulobacterales</taxon>
        <taxon>Caulobacteraceae</taxon>
        <taxon>Asticcacaulis</taxon>
    </lineage>
</organism>
<evidence type="ECO:0000256" key="4">
    <source>
        <dbReference type="ARBA" id="ARBA00022692"/>
    </source>
</evidence>
<protein>
    <recommendedName>
        <fullName evidence="10">Transglycosylase-associated protein</fullName>
    </recommendedName>
</protein>
<feature type="transmembrane region" description="Helical" evidence="7">
    <location>
        <begin position="61"/>
        <end position="81"/>
    </location>
</feature>
<dbReference type="InterPro" id="IPR007341">
    <property type="entry name" value="Transgly_assoc"/>
</dbReference>
<dbReference type="RefSeq" id="WP_126423226.1">
    <property type="nucleotide sequence ID" value="NZ_AP018828.1"/>
</dbReference>
<evidence type="ECO:0000313" key="8">
    <source>
        <dbReference type="EMBL" id="BBF81715.1"/>
    </source>
</evidence>
<comment type="subcellular location">
    <subcellularLocation>
        <location evidence="1">Cell membrane</location>
        <topology evidence="1">Multi-pass membrane protein</topology>
    </subcellularLocation>
</comment>
<keyword evidence="5 7" id="KW-1133">Transmembrane helix</keyword>
<comment type="similarity">
    <text evidence="2">Belongs to the UPF0410 family.</text>
</comment>
<accession>A0A3G9G6Y6</accession>
<dbReference type="PANTHER" id="PTHR33884">
    <property type="entry name" value="UPF0410 PROTEIN YMGE"/>
    <property type="match status" value="1"/>
</dbReference>
<evidence type="ECO:0000256" key="3">
    <source>
        <dbReference type="ARBA" id="ARBA00022475"/>
    </source>
</evidence>
<evidence type="ECO:0000313" key="9">
    <source>
        <dbReference type="Proteomes" id="UP000278756"/>
    </source>
</evidence>
<sequence length="86" mass="8888">MNENSIGWLTALIVGAFAGWIAEQLMKSEQGLFMNILLGVIGAAVANGLLAILGISFGGVIGYLVAGVIGACLLIALSRMLRGRRA</sequence>